<evidence type="ECO:0000313" key="1">
    <source>
        <dbReference type="EMBL" id="JAC76863.1"/>
    </source>
</evidence>
<protein>
    <submittedName>
        <fullName evidence="1">Uncharacterized protein</fullName>
    </submittedName>
</protein>
<reference evidence="1" key="1">
    <citation type="submission" date="2014-05" db="EMBL/GenBank/DDBJ databases">
        <title>The transcriptome of the halophilic microalga Tetraselmis sp. GSL018 isolated from the Great Salt Lake, Utah.</title>
        <authorList>
            <person name="Jinkerson R.E."/>
            <person name="D'Adamo S."/>
            <person name="Posewitz M.C."/>
        </authorList>
    </citation>
    <scope>NUCLEOTIDE SEQUENCE</scope>
    <source>
        <strain evidence="1">GSL018</strain>
    </source>
</reference>
<gene>
    <name evidence="1" type="ORF">TSPGSL018_19088</name>
</gene>
<dbReference type="EMBL" id="GBEZ01008693">
    <property type="protein sequence ID" value="JAC76863.1"/>
    <property type="molecule type" value="Transcribed_RNA"/>
</dbReference>
<sequence length="78" mass="8970">LYIVWGLNICFLDNNCCLACNYCLRLKLPVHATVSLLFSLSVWLFSADCFWKMDKWEISQDIITANFTNCAFVFSGMS</sequence>
<organism evidence="1">
    <name type="scientific">Tetraselmis sp. GSL018</name>
    <dbReference type="NCBI Taxonomy" id="582737"/>
    <lineage>
        <taxon>Eukaryota</taxon>
        <taxon>Viridiplantae</taxon>
        <taxon>Chlorophyta</taxon>
        <taxon>core chlorophytes</taxon>
        <taxon>Chlorodendrophyceae</taxon>
        <taxon>Chlorodendrales</taxon>
        <taxon>Chlorodendraceae</taxon>
        <taxon>Tetraselmis</taxon>
    </lineage>
</organism>
<accession>A0A061RY15</accession>
<name>A0A061RY15_9CHLO</name>
<feature type="non-terminal residue" evidence="1">
    <location>
        <position position="1"/>
    </location>
</feature>
<dbReference type="AlphaFoldDB" id="A0A061RY15"/>
<proteinExistence type="predicted"/>